<feature type="transmembrane region" description="Helical" evidence="1">
    <location>
        <begin position="112"/>
        <end position="130"/>
    </location>
</feature>
<feature type="transmembrane region" description="Helical" evidence="1">
    <location>
        <begin position="77"/>
        <end position="100"/>
    </location>
</feature>
<proteinExistence type="predicted"/>
<organism evidence="2 3">
    <name type="scientific">Nocardioides donggukensis</name>
    <dbReference type="NCBI Taxonomy" id="2774019"/>
    <lineage>
        <taxon>Bacteria</taxon>
        <taxon>Bacillati</taxon>
        <taxon>Actinomycetota</taxon>
        <taxon>Actinomycetes</taxon>
        <taxon>Propionibacteriales</taxon>
        <taxon>Nocardioidaceae</taxon>
        <taxon>Nocardioides</taxon>
    </lineage>
</organism>
<gene>
    <name evidence="2" type="ORF">IE331_02270</name>
</gene>
<reference evidence="2" key="1">
    <citation type="submission" date="2020-09" db="EMBL/GenBank/DDBJ databases">
        <title>Nocardioides sp. strain MJB4 16S ribosomal RNA gene Genome sequencing and assembly.</title>
        <authorList>
            <person name="Kim I."/>
        </authorList>
    </citation>
    <scope>NUCLEOTIDE SEQUENCE</scope>
    <source>
        <strain evidence="2">MJB4</strain>
    </source>
</reference>
<evidence type="ECO:0000313" key="3">
    <source>
        <dbReference type="Proteomes" id="UP000616839"/>
    </source>
</evidence>
<dbReference type="Proteomes" id="UP000616839">
    <property type="component" value="Unassembled WGS sequence"/>
</dbReference>
<dbReference type="InterPro" id="IPR018687">
    <property type="entry name" value="DUF2177_membr"/>
</dbReference>
<keyword evidence="1" id="KW-1133">Transmembrane helix</keyword>
<dbReference type="EMBL" id="JACYXZ010000001">
    <property type="protein sequence ID" value="MBD8868437.1"/>
    <property type="molecule type" value="Genomic_DNA"/>
</dbReference>
<accession>A0A927K1D7</accession>
<dbReference type="AlphaFoldDB" id="A0A927K1D7"/>
<comment type="caution">
    <text evidence="2">The sequence shown here is derived from an EMBL/GenBank/DDBJ whole genome shotgun (WGS) entry which is preliminary data.</text>
</comment>
<evidence type="ECO:0000256" key="1">
    <source>
        <dbReference type="SAM" id="Phobius"/>
    </source>
</evidence>
<sequence>MKVSWLVQYVVAAVAFVLIDFVWLAFVAQALYEDQLGDLLAPSPNVAAAVVFYAIFVAGLVFFVVQPALAAASWRRAAGSGAFFGLVTYATWDLTSLAVLRDFPVALVPIDLAWGMVLSASVATTTYAVLRARAGRDA</sequence>
<protein>
    <submittedName>
        <fullName evidence="2">DUF2177 family protein</fullName>
    </submittedName>
</protein>
<evidence type="ECO:0000313" key="2">
    <source>
        <dbReference type="EMBL" id="MBD8868437.1"/>
    </source>
</evidence>
<keyword evidence="3" id="KW-1185">Reference proteome</keyword>
<name>A0A927K1D7_9ACTN</name>
<dbReference type="Pfam" id="PF09945">
    <property type="entry name" value="DUF2177"/>
    <property type="match status" value="1"/>
</dbReference>
<dbReference type="RefSeq" id="WP_192140073.1">
    <property type="nucleotide sequence ID" value="NZ_JACYXZ010000001.1"/>
</dbReference>
<keyword evidence="1" id="KW-0472">Membrane</keyword>
<keyword evidence="1" id="KW-0812">Transmembrane</keyword>
<feature type="transmembrane region" description="Helical" evidence="1">
    <location>
        <begin position="7"/>
        <end position="26"/>
    </location>
</feature>
<feature type="transmembrane region" description="Helical" evidence="1">
    <location>
        <begin position="46"/>
        <end position="65"/>
    </location>
</feature>